<proteinExistence type="predicted"/>
<organism evidence="1 2">
    <name type="scientific">Daphnia galeata</name>
    <dbReference type="NCBI Taxonomy" id="27404"/>
    <lineage>
        <taxon>Eukaryota</taxon>
        <taxon>Metazoa</taxon>
        <taxon>Ecdysozoa</taxon>
        <taxon>Arthropoda</taxon>
        <taxon>Crustacea</taxon>
        <taxon>Branchiopoda</taxon>
        <taxon>Diplostraca</taxon>
        <taxon>Cladocera</taxon>
        <taxon>Anomopoda</taxon>
        <taxon>Daphniidae</taxon>
        <taxon>Daphnia</taxon>
    </lineage>
</organism>
<evidence type="ECO:0000313" key="1">
    <source>
        <dbReference type="EMBL" id="CAH0110418.1"/>
    </source>
</evidence>
<protein>
    <submittedName>
        <fullName evidence="1">Uncharacterized protein</fullName>
    </submittedName>
</protein>
<dbReference type="AlphaFoldDB" id="A0A8J2S0J4"/>
<comment type="caution">
    <text evidence="1">The sequence shown here is derived from an EMBL/GenBank/DDBJ whole genome shotgun (WGS) entry which is preliminary data.</text>
</comment>
<reference evidence="1" key="1">
    <citation type="submission" date="2021-11" db="EMBL/GenBank/DDBJ databases">
        <authorList>
            <person name="Schell T."/>
        </authorList>
    </citation>
    <scope>NUCLEOTIDE SEQUENCE</scope>
    <source>
        <strain evidence="1">M5</strain>
    </source>
</reference>
<name>A0A8J2S0J4_9CRUS</name>
<keyword evidence="2" id="KW-1185">Reference proteome</keyword>
<dbReference type="EMBL" id="CAKKLH010000303">
    <property type="protein sequence ID" value="CAH0110418.1"/>
    <property type="molecule type" value="Genomic_DNA"/>
</dbReference>
<sequence>MPDSRVLFTGSIKSGFEDTSILEVVDQFVPMTGSKDALATNAGIRDSYNGLHNSGFPTRRHVFWLIKKYLWGPGHVICSASSHSASVGIPSSNSVPLTFGSNISAVNKTFD</sequence>
<dbReference type="Proteomes" id="UP000789390">
    <property type="component" value="Unassembled WGS sequence"/>
</dbReference>
<evidence type="ECO:0000313" key="2">
    <source>
        <dbReference type="Proteomes" id="UP000789390"/>
    </source>
</evidence>
<gene>
    <name evidence="1" type="ORF">DGAL_LOCUS13985</name>
</gene>
<accession>A0A8J2S0J4</accession>